<dbReference type="RefSeq" id="WP_410032611.1">
    <property type="nucleotide sequence ID" value="NZ_JBGMEH010000003.1"/>
</dbReference>
<dbReference type="Proteomes" id="UP001638015">
    <property type="component" value="Unassembled WGS sequence"/>
</dbReference>
<comment type="caution">
    <text evidence="2">The sequence shown here is derived from an EMBL/GenBank/DDBJ whole genome shotgun (WGS) entry which is preliminary data.</text>
</comment>
<evidence type="ECO:0000313" key="3">
    <source>
        <dbReference type="Proteomes" id="UP001638015"/>
    </source>
</evidence>
<keyword evidence="3" id="KW-1185">Reference proteome</keyword>
<dbReference type="SUPFAM" id="SSF52096">
    <property type="entry name" value="ClpP/crotonase"/>
    <property type="match status" value="1"/>
</dbReference>
<name>A0ABW9MVI0_9FIRM</name>
<sequence length="458" mass="53399">MAKRNYSNSRKSNRSRNTSRNAKINSNSSSRKRAYQKRIRMQKKYRRRRIGLAIVAFLLLAFLINIVVNGFNRYKIMGYPSFREEVLEDIGENVFVASSEGRSLSSAEKVTDFDELYKVIQRNYAVDSLNIDDFKEFISKYEDYRKKVYTSKTDQEYFKLINEYLDVLNDNRTFILDKETYDSLFEYHRKSNDSDRKSVLENPQAVDRYKRLVTSSTTLKPSMTATIEREGVLKISLEDFKPNEFEKDLETIVDIFLENPPITSIILDLSNNNSIDDIYKNKLLEVLLNNNYEENNLIFYRGNIEAKSLEALKKNSDNYYKTAYVKNLAGKYNQELQKIDLEDYMYYDEVSLNITKNPDFSNRNIYVLTNENTANEAIKLADILQKNGAYIIKNGFESSPTSKDIIYNFKSNLYVLEHSGLVLSLNGAYSKNEENLSLTYDEKINSNNPIMSILDMIN</sequence>
<dbReference type="Gene3D" id="3.30.750.44">
    <property type="match status" value="1"/>
</dbReference>
<gene>
    <name evidence="2" type="ORF">ACCQ40_03465</name>
</gene>
<feature type="compositionally biased region" description="Low complexity" evidence="1">
    <location>
        <begin position="1"/>
        <end position="21"/>
    </location>
</feature>
<protein>
    <submittedName>
        <fullName evidence="2">Peptidase S41</fullName>
    </submittedName>
</protein>
<feature type="region of interest" description="Disordered" evidence="1">
    <location>
        <begin position="1"/>
        <end position="35"/>
    </location>
</feature>
<dbReference type="InterPro" id="IPR029045">
    <property type="entry name" value="ClpP/crotonase-like_dom_sf"/>
</dbReference>
<reference evidence="2 3" key="1">
    <citation type="journal article" date="2025" name="Anaerobe">
        <title>Description of Anaerococcus kampingiae sp. nov., Anaerococcus groningensis sp. nov., Anaerococcus martiniensis sp. nov., and Anaerococcus cruorum sp. nov., isolated from human clinical specimens.</title>
        <authorList>
            <person name="Boiten K.E."/>
            <person name="Meijer J."/>
            <person name="van Wezel E.M."/>
            <person name="Veloo A.C.M."/>
        </authorList>
    </citation>
    <scope>NUCLEOTIDE SEQUENCE [LARGE SCALE GENOMIC DNA]</scope>
    <source>
        <strain evidence="2 3">ENR1039</strain>
    </source>
</reference>
<organism evidence="2 3">
    <name type="scientific">Anaerococcus cruorum</name>
    <dbReference type="NCBI Taxonomy" id="3115617"/>
    <lineage>
        <taxon>Bacteria</taxon>
        <taxon>Bacillati</taxon>
        <taxon>Bacillota</taxon>
        <taxon>Tissierellia</taxon>
        <taxon>Tissierellales</taxon>
        <taxon>Peptoniphilaceae</taxon>
        <taxon>Anaerococcus</taxon>
    </lineage>
</organism>
<proteinExistence type="predicted"/>
<evidence type="ECO:0000256" key="1">
    <source>
        <dbReference type="SAM" id="MobiDB-lite"/>
    </source>
</evidence>
<dbReference type="Gene3D" id="3.90.226.10">
    <property type="entry name" value="2-enoyl-CoA Hydratase, Chain A, domain 1"/>
    <property type="match status" value="1"/>
</dbReference>
<accession>A0ABW9MVI0</accession>
<dbReference type="EMBL" id="JBGMEH010000003">
    <property type="protein sequence ID" value="MFO3715848.1"/>
    <property type="molecule type" value="Genomic_DNA"/>
</dbReference>
<evidence type="ECO:0000313" key="2">
    <source>
        <dbReference type="EMBL" id="MFO3715848.1"/>
    </source>
</evidence>